<reference evidence="2 3" key="1">
    <citation type="submission" date="2019-11" db="EMBL/GenBank/DDBJ databases">
        <title>Draft genome sequences of five Paenibacillus species of dairy origin.</title>
        <authorList>
            <person name="Olajide A.M."/>
            <person name="Chen S."/>
            <person name="Lapointe G."/>
        </authorList>
    </citation>
    <scope>NUCLEOTIDE SEQUENCE [LARGE SCALE GENOMIC DNA]</scope>
    <source>
        <strain evidence="2 3">3CT49</strain>
    </source>
</reference>
<proteinExistence type="predicted"/>
<gene>
    <name evidence="2" type="ORF">GNQ08_07935</name>
</gene>
<dbReference type="AlphaFoldDB" id="A0A6N8EU81"/>
<dbReference type="InterPro" id="IPR024760">
    <property type="entry name" value="HTH_dom_conjug_TS-like"/>
</dbReference>
<dbReference type="EMBL" id="WNZZ01000004">
    <property type="protein sequence ID" value="MUG22343.1"/>
    <property type="molecule type" value="Genomic_DNA"/>
</dbReference>
<accession>A0A6N8EU81</accession>
<comment type="caution">
    <text evidence="2">The sequence shown here is derived from an EMBL/GenBank/DDBJ whole genome shotgun (WGS) entry which is preliminary data.</text>
</comment>
<evidence type="ECO:0000259" key="1">
    <source>
        <dbReference type="Pfam" id="PF12645"/>
    </source>
</evidence>
<dbReference type="Pfam" id="PF12645">
    <property type="entry name" value="HTH_16"/>
    <property type="match status" value="1"/>
</dbReference>
<evidence type="ECO:0000313" key="2">
    <source>
        <dbReference type="EMBL" id="MUG22343.1"/>
    </source>
</evidence>
<name>A0A6N8EU81_PAEMA</name>
<protein>
    <recommendedName>
        <fullName evidence="1">Helix-turn-helix conjugative transposon-like domain-containing protein</fullName>
    </recommendedName>
</protein>
<dbReference type="Proteomes" id="UP000442469">
    <property type="component" value="Unassembled WGS sequence"/>
</dbReference>
<organism evidence="2 3">
    <name type="scientific">Paenibacillus macerans</name>
    <name type="common">Bacillus macerans</name>
    <dbReference type="NCBI Taxonomy" id="44252"/>
    <lineage>
        <taxon>Bacteria</taxon>
        <taxon>Bacillati</taxon>
        <taxon>Bacillota</taxon>
        <taxon>Bacilli</taxon>
        <taxon>Bacillales</taxon>
        <taxon>Paenibacillaceae</taxon>
        <taxon>Paenibacillus</taxon>
    </lineage>
</organism>
<feature type="domain" description="Helix-turn-helix conjugative transposon-like" evidence="1">
    <location>
        <begin position="15"/>
        <end position="71"/>
    </location>
</feature>
<sequence>MKYKKTQRGDFMMAELLLKAQQDQDQEATLQILNCFTPKIKASLQQVPADQREDLKQELYVKMLEVIQNFDLSELK</sequence>
<evidence type="ECO:0000313" key="3">
    <source>
        <dbReference type="Proteomes" id="UP000442469"/>
    </source>
</evidence>